<dbReference type="AlphaFoldDB" id="A0A934SKG9"/>
<comment type="caution">
    <text evidence="3">The sequence shown here is derived from an EMBL/GenBank/DDBJ whole genome shotgun (WGS) entry which is preliminary data.</text>
</comment>
<feature type="signal peptide" evidence="1">
    <location>
        <begin position="1"/>
        <end position="23"/>
    </location>
</feature>
<proteinExistence type="predicted"/>
<evidence type="ECO:0000259" key="2">
    <source>
        <dbReference type="Pfam" id="PF04069"/>
    </source>
</evidence>
<dbReference type="SUPFAM" id="SSF53850">
    <property type="entry name" value="Periplasmic binding protein-like II"/>
    <property type="match status" value="1"/>
</dbReference>
<keyword evidence="1" id="KW-0732">Signal</keyword>
<feature type="chain" id="PRO_5038497093" evidence="1">
    <location>
        <begin position="24"/>
        <end position="308"/>
    </location>
</feature>
<dbReference type="Gene3D" id="3.40.190.120">
    <property type="entry name" value="Osmoprotection protein (prox), domain 2"/>
    <property type="match status" value="1"/>
</dbReference>
<name>A0A934SKG9_9MICO</name>
<dbReference type="Proteomes" id="UP000636458">
    <property type="component" value="Unassembled WGS sequence"/>
</dbReference>
<dbReference type="EMBL" id="JAEPES010000001">
    <property type="protein sequence ID" value="MBK4346572.1"/>
    <property type="molecule type" value="Genomic_DNA"/>
</dbReference>
<protein>
    <submittedName>
        <fullName evidence="3">ABC transporter substrate-binding protein</fullName>
    </submittedName>
</protein>
<keyword evidence="4" id="KW-1185">Reference proteome</keyword>
<evidence type="ECO:0000313" key="3">
    <source>
        <dbReference type="EMBL" id="MBK4346572.1"/>
    </source>
</evidence>
<gene>
    <name evidence="3" type="ORF">IV501_02890</name>
</gene>
<dbReference type="RefSeq" id="WP_200554895.1">
    <property type="nucleotide sequence ID" value="NZ_JAEPES010000001.1"/>
</dbReference>
<sequence>MFNTKKKVLAIAGVATVAALALAGCSSSSSLSGGSGSSAKESIVVGSANFSENTILAQIYGQALAADGFKVSYKPNIGARAVYFPALEKGTVDLIPEYSGSILSFVDKSAVATSPDDVNAALAKALPSTVVAYQSAEAADSDSLNVTAEFAKTHSLKSIGDLKNAGPITVAANPEFETRPDGLPALKSLYGLDNITFQAINDSGGPATLKALLDNTVQVADIYSTTPSIEENKLVTLTDPKNQFASQQVIPLVNKKKASSKVEAVLNKVSAKLTTKDLLALNAEVSGDKKTEPDVAAKDWLKSAGLVK</sequence>
<dbReference type="PROSITE" id="PS51257">
    <property type="entry name" value="PROKAR_LIPOPROTEIN"/>
    <property type="match status" value="1"/>
</dbReference>
<accession>A0A934SKG9</accession>
<dbReference type="CDD" id="cd13606">
    <property type="entry name" value="PBP2_ProX_like"/>
    <property type="match status" value="1"/>
</dbReference>
<dbReference type="GO" id="GO:0043190">
    <property type="term" value="C:ATP-binding cassette (ABC) transporter complex"/>
    <property type="evidence" value="ECO:0007669"/>
    <property type="project" value="InterPro"/>
</dbReference>
<dbReference type="Gene3D" id="3.40.190.10">
    <property type="entry name" value="Periplasmic binding protein-like II"/>
    <property type="match status" value="1"/>
</dbReference>
<dbReference type="GO" id="GO:0022857">
    <property type="term" value="F:transmembrane transporter activity"/>
    <property type="evidence" value="ECO:0007669"/>
    <property type="project" value="InterPro"/>
</dbReference>
<evidence type="ECO:0000256" key="1">
    <source>
        <dbReference type="SAM" id="SignalP"/>
    </source>
</evidence>
<evidence type="ECO:0000313" key="4">
    <source>
        <dbReference type="Proteomes" id="UP000636458"/>
    </source>
</evidence>
<dbReference type="InterPro" id="IPR007210">
    <property type="entry name" value="ABC_Gly_betaine_transp_sub-bd"/>
</dbReference>
<organism evidence="3 4">
    <name type="scientific">Lacisediminihabitans changchengi</name>
    <dbReference type="NCBI Taxonomy" id="2787634"/>
    <lineage>
        <taxon>Bacteria</taxon>
        <taxon>Bacillati</taxon>
        <taxon>Actinomycetota</taxon>
        <taxon>Actinomycetes</taxon>
        <taxon>Micrococcales</taxon>
        <taxon>Microbacteriaceae</taxon>
        <taxon>Lacisediminihabitans</taxon>
    </lineage>
</organism>
<reference evidence="3" key="1">
    <citation type="submission" date="2021-01" db="EMBL/GenBank/DDBJ databases">
        <title>Lacisediminihabitans sp. nov. strain G11-30, isolated from Antarctic Soil.</title>
        <authorList>
            <person name="Li J."/>
        </authorList>
    </citation>
    <scope>NUCLEOTIDE SEQUENCE</scope>
    <source>
        <strain evidence="3">G11-30</strain>
    </source>
</reference>
<dbReference type="Pfam" id="PF04069">
    <property type="entry name" value="OpuAC"/>
    <property type="match status" value="1"/>
</dbReference>
<feature type="domain" description="ABC-type glycine betaine transport system substrate-binding" evidence="2">
    <location>
        <begin position="42"/>
        <end position="302"/>
    </location>
</feature>